<feature type="region of interest" description="Disordered" evidence="1">
    <location>
        <begin position="298"/>
        <end position="327"/>
    </location>
</feature>
<dbReference type="Gene3D" id="2.120.10.30">
    <property type="entry name" value="TolB, C-terminal domain"/>
    <property type="match status" value="1"/>
</dbReference>
<reference evidence="4 5" key="1">
    <citation type="submission" date="2024-11" db="EMBL/GenBank/DDBJ databases">
        <title>Adaptive evolution of stress response genes in parasites aligns with host niche diversity.</title>
        <authorList>
            <person name="Hahn C."/>
            <person name="Resl P."/>
        </authorList>
    </citation>
    <scope>NUCLEOTIDE SEQUENCE [LARGE SCALE GENOMIC DNA]</scope>
    <source>
        <strain evidence="4">EGGRZ-B1_66</strain>
        <tissue evidence="4">Body</tissue>
    </source>
</reference>
<feature type="domain" description="EGF-like" evidence="3">
    <location>
        <begin position="31"/>
        <end position="81"/>
    </location>
</feature>
<keyword evidence="5" id="KW-1185">Reference proteome</keyword>
<gene>
    <name evidence="4" type="ORF">Ciccas_008033</name>
</gene>
<evidence type="ECO:0000259" key="3">
    <source>
        <dbReference type="SMART" id="SM00181"/>
    </source>
</evidence>
<keyword evidence="2" id="KW-0472">Membrane</keyword>
<accession>A0ABD2Q150</accession>
<dbReference type="InterPro" id="IPR011042">
    <property type="entry name" value="6-blade_b-propeller_TolB-like"/>
</dbReference>
<proteinExistence type="predicted"/>
<evidence type="ECO:0000256" key="2">
    <source>
        <dbReference type="SAM" id="Phobius"/>
    </source>
</evidence>
<name>A0ABD2Q150_9PLAT</name>
<evidence type="ECO:0000313" key="5">
    <source>
        <dbReference type="Proteomes" id="UP001626550"/>
    </source>
</evidence>
<feature type="non-terminal residue" evidence="4">
    <location>
        <position position="1"/>
    </location>
</feature>
<sequence>VLVRANQPKGIHIVHKLMQPAQSDESARRNPCHAHPCSHLCIPSGLAFLTQVYPMEKDNQLEYSCACPDGLVLGLDHKTCLAGEVPDVWNRKERPAHVKHTITFVIASLSMALFLGICIALLLARRHQLHCTKACVCGTYVNDRRTRTANGAIAAKSLSLLNHSKLNSTVAYTAYWGDANAGKKPLSGRLVSLQPPFRSAFTMQNLQLTELQAGNKPCNMNNRTQSLQDLSPTSTRTRPDTSWLSVTRLNARKKSVETFSKNARGRAPHVQAIKLINCVNCVPLVSAAEVISVSHTNTTLKGSGTSLDNQEEEDKLDQEALSTPLPV</sequence>
<comment type="caution">
    <text evidence="4">The sequence shown here is derived from an EMBL/GenBank/DDBJ whole genome shotgun (WGS) entry which is preliminary data.</text>
</comment>
<evidence type="ECO:0000313" key="4">
    <source>
        <dbReference type="EMBL" id="KAL3313366.1"/>
    </source>
</evidence>
<dbReference type="AlphaFoldDB" id="A0ABD2Q150"/>
<dbReference type="Proteomes" id="UP001626550">
    <property type="component" value="Unassembled WGS sequence"/>
</dbReference>
<feature type="transmembrane region" description="Helical" evidence="2">
    <location>
        <begin position="101"/>
        <end position="124"/>
    </location>
</feature>
<dbReference type="InterPro" id="IPR000742">
    <property type="entry name" value="EGF"/>
</dbReference>
<evidence type="ECO:0000256" key="1">
    <source>
        <dbReference type="SAM" id="MobiDB-lite"/>
    </source>
</evidence>
<dbReference type="SMART" id="SM00181">
    <property type="entry name" value="EGF"/>
    <property type="match status" value="1"/>
</dbReference>
<feature type="compositionally biased region" description="Polar residues" evidence="1">
    <location>
        <begin position="298"/>
        <end position="308"/>
    </location>
</feature>
<organism evidence="4 5">
    <name type="scientific">Cichlidogyrus casuarinus</name>
    <dbReference type="NCBI Taxonomy" id="1844966"/>
    <lineage>
        <taxon>Eukaryota</taxon>
        <taxon>Metazoa</taxon>
        <taxon>Spiralia</taxon>
        <taxon>Lophotrochozoa</taxon>
        <taxon>Platyhelminthes</taxon>
        <taxon>Monogenea</taxon>
        <taxon>Monopisthocotylea</taxon>
        <taxon>Dactylogyridea</taxon>
        <taxon>Ancyrocephalidae</taxon>
        <taxon>Cichlidogyrus</taxon>
    </lineage>
</organism>
<protein>
    <recommendedName>
        <fullName evidence="3">EGF-like domain-containing protein</fullName>
    </recommendedName>
</protein>
<dbReference type="EMBL" id="JBJKFK010001329">
    <property type="protein sequence ID" value="KAL3313366.1"/>
    <property type="molecule type" value="Genomic_DNA"/>
</dbReference>
<keyword evidence="2" id="KW-0812">Transmembrane</keyword>
<keyword evidence="2" id="KW-1133">Transmembrane helix</keyword>